<comment type="caution">
    <text evidence="1">The sequence shown here is derived from an EMBL/GenBank/DDBJ whole genome shotgun (WGS) entry which is preliminary data.</text>
</comment>
<dbReference type="AlphaFoldDB" id="A0A931G1J0"/>
<dbReference type="EMBL" id="JADQTO010000022">
    <property type="protein sequence ID" value="MBG0566742.1"/>
    <property type="molecule type" value="Genomic_DNA"/>
</dbReference>
<gene>
    <name evidence="1" type="ORF">I4J89_35380</name>
</gene>
<evidence type="ECO:0000313" key="2">
    <source>
        <dbReference type="Proteomes" id="UP000598146"/>
    </source>
</evidence>
<proteinExistence type="predicted"/>
<evidence type="ECO:0000313" key="1">
    <source>
        <dbReference type="EMBL" id="MBG0566742.1"/>
    </source>
</evidence>
<dbReference type="Gene3D" id="1.10.287.1060">
    <property type="entry name" value="ESAT-6-like"/>
    <property type="match status" value="1"/>
</dbReference>
<keyword evidence="2" id="KW-1185">Reference proteome</keyword>
<reference evidence="1" key="1">
    <citation type="submission" date="2020-11" db="EMBL/GenBank/DDBJ databases">
        <title>Isolation and identification of active actinomycetes.</title>
        <authorList>
            <person name="Sun X."/>
        </authorList>
    </citation>
    <scope>NUCLEOTIDE SEQUENCE</scope>
    <source>
        <strain evidence="1">NEAU-A11</strain>
    </source>
</reference>
<sequence>MPNLDFDPAHVRQCGTEVGRRGDDLTEAVGRLRAEVTGAGSPWGGDEFGTLFAAAYTSITDLALNKYGELATRLTGVGDDLRVVADEVEATDQGNAAGVTGAGGVP</sequence>
<dbReference type="SUPFAM" id="SSF140453">
    <property type="entry name" value="EsxAB dimer-like"/>
    <property type="match status" value="1"/>
</dbReference>
<dbReference type="RefSeq" id="WP_196418511.1">
    <property type="nucleotide sequence ID" value="NZ_JADQTO010000022.1"/>
</dbReference>
<dbReference type="Proteomes" id="UP000598146">
    <property type="component" value="Unassembled WGS sequence"/>
</dbReference>
<protein>
    <submittedName>
        <fullName evidence="1">WXG100 family type VII secretion target</fullName>
    </submittedName>
</protein>
<dbReference type="InterPro" id="IPR036689">
    <property type="entry name" value="ESAT-6-like_sf"/>
</dbReference>
<organism evidence="1 2">
    <name type="scientific">Actinoplanes aureus</name>
    <dbReference type="NCBI Taxonomy" id="2792083"/>
    <lineage>
        <taxon>Bacteria</taxon>
        <taxon>Bacillati</taxon>
        <taxon>Actinomycetota</taxon>
        <taxon>Actinomycetes</taxon>
        <taxon>Micromonosporales</taxon>
        <taxon>Micromonosporaceae</taxon>
        <taxon>Actinoplanes</taxon>
    </lineage>
</organism>
<accession>A0A931G1J0</accession>
<name>A0A931G1J0_9ACTN</name>